<dbReference type="Proteomes" id="UP000565711">
    <property type="component" value="Unassembled WGS sequence"/>
</dbReference>
<feature type="transmembrane region" description="Helical" evidence="1">
    <location>
        <begin position="158"/>
        <end position="179"/>
    </location>
</feature>
<feature type="transmembrane region" description="Helical" evidence="1">
    <location>
        <begin position="185"/>
        <end position="204"/>
    </location>
</feature>
<keyword evidence="1" id="KW-1133">Transmembrane helix</keyword>
<feature type="transmembrane region" description="Helical" evidence="1">
    <location>
        <begin position="129"/>
        <end position="151"/>
    </location>
</feature>
<keyword evidence="1" id="KW-0472">Membrane</keyword>
<feature type="chain" id="PRO_5032649660" description="DUF8020 domain-containing protein" evidence="2">
    <location>
        <begin position="26"/>
        <end position="234"/>
    </location>
</feature>
<dbReference type="EMBL" id="JAAXOP010000001">
    <property type="protein sequence ID" value="NKY48770.1"/>
    <property type="molecule type" value="Genomic_DNA"/>
</dbReference>
<reference evidence="4 5" key="1">
    <citation type="submission" date="2020-04" db="EMBL/GenBank/DDBJ databases">
        <title>MicrobeNet Type strains.</title>
        <authorList>
            <person name="Nicholson A.C."/>
        </authorList>
    </citation>
    <scope>NUCLEOTIDE SEQUENCE [LARGE SCALE GENOMIC DNA]</scope>
    <source>
        <strain evidence="4 5">JCM 12354</strain>
    </source>
</reference>
<proteinExistence type="predicted"/>
<comment type="caution">
    <text evidence="4">The sequence shown here is derived from an EMBL/GenBank/DDBJ whole genome shotgun (WGS) entry which is preliminary data.</text>
</comment>
<dbReference type="RefSeq" id="WP_157102748.1">
    <property type="nucleotide sequence ID" value="NZ_JAAXOP010000001.1"/>
</dbReference>
<organism evidence="4 5">
    <name type="scientific">Nocardia vermiculata</name>
    <dbReference type="NCBI Taxonomy" id="257274"/>
    <lineage>
        <taxon>Bacteria</taxon>
        <taxon>Bacillati</taxon>
        <taxon>Actinomycetota</taxon>
        <taxon>Actinomycetes</taxon>
        <taxon>Mycobacteriales</taxon>
        <taxon>Nocardiaceae</taxon>
        <taxon>Nocardia</taxon>
    </lineage>
</organism>
<gene>
    <name evidence="4" type="ORF">HGA08_00910</name>
</gene>
<evidence type="ECO:0000313" key="5">
    <source>
        <dbReference type="Proteomes" id="UP000565711"/>
    </source>
</evidence>
<feature type="signal peptide" evidence="2">
    <location>
        <begin position="1"/>
        <end position="25"/>
    </location>
</feature>
<evidence type="ECO:0000313" key="4">
    <source>
        <dbReference type="EMBL" id="NKY48770.1"/>
    </source>
</evidence>
<feature type="domain" description="DUF8020" evidence="3">
    <location>
        <begin position="31"/>
        <end position="104"/>
    </location>
</feature>
<evidence type="ECO:0000256" key="2">
    <source>
        <dbReference type="SAM" id="SignalP"/>
    </source>
</evidence>
<evidence type="ECO:0000256" key="1">
    <source>
        <dbReference type="SAM" id="Phobius"/>
    </source>
</evidence>
<evidence type="ECO:0000259" key="3">
    <source>
        <dbReference type="Pfam" id="PF26059"/>
    </source>
</evidence>
<dbReference type="InterPro" id="IPR058333">
    <property type="entry name" value="DUF8020"/>
</dbReference>
<sequence>MKLRVPTITMICAAAMVTAAGTATAEPTPEPVGYHATADESGVVTVELTHGTFAADPAGTVVAVRDRAGRVLDTLPLAYEVGSRRMPIRERIGTEGTTLTLTPETAGLDRNALGPVASPLENQLALNDLVSTVSIGTSVGALVGTAVGAALGIGVGIALAGATCVVISVACVLAVLPIVSLAGGVGGIGGLVLGGGPSAAYGVYRYIRTITAPPGASEYAPDLRGRPGVPDAGR</sequence>
<protein>
    <recommendedName>
        <fullName evidence="3">DUF8020 domain-containing protein</fullName>
    </recommendedName>
</protein>
<name>A0A846XSB7_9NOCA</name>
<keyword evidence="1" id="KW-0812">Transmembrane</keyword>
<accession>A0A846XSB7</accession>
<keyword evidence="5" id="KW-1185">Reference proteome</keyword>
<dbReference type="Pfam" id="PF26059">
    <property type="entry name" value="DUF8020"/>
    <property type="match status" value="1"/>
</dbReference>
<dbReference type="AlphaFoldDB" id="A0A846XSB7"/>
<keyword evidence="2" id="KW-0732">Signal</keyword>